<dbReference type="InterPro" id="IPR023394">
    <property type="entry name" value="Sec7_C_sf"/>
</dbReference>
<evidence type="ECO:0000313" key="5">
    <source>
        <dbReference type="EMBL" id="ODQ61379.1"/>
    </source>
</evidence>
<dbReference type="GO" id="GO:0015031">
    <property type="term" value="P:protein transport"/>
    <property type="evidence" value="ECO:0007669"/>
    <property type="project" value="UniProtKB-KW"/>
</dbReference>
<dbReference type="PANTHER" id="PTHR10663">
    <property type="entry name" value="GUANYL-NUCLEOTIDE EXCHANGE FACTOR"/>
    <property type="match status" value="1"/>
</dbReference>
<keyword evidence="6" id="KW-1185">Reference proteome</keyword>
<proteinExistence type="predicted"/>
<dbReference type="Gene3D" id="1.10.1000.11">
    <property type="entry name" value="Arf Nucleotide-binding Site Opener,domain 2"/>
    <property type="match status" value="1"/>
</dbReference>
<dbReference type="SUPFAM" id="SSF48425">
    <property type="entry name" value="Sec7 domain"/>
    <property type="match status" value="1"/>
</dbReference>
<keyword evidence="2" id="KW-0653">Protein transport</keyword>
<reference evidence="5 6" key="1">
    <citation type="journal article" date="2016" name="Proc. Natl. Acad. Sci. U.S.A.">
        <title>Comparative genomics of biotechnologically important yeasts.</title>
        <authorList>
            <person name="Riley R."/>
            <person name="Haridas S."/>
            <person name="Wolfe K.H."/>
            <person name="Lopes M.R."/>
            <person name="Hittinger C.T."/>
            <person name="Goeker M."/>
            <person name="Salamov A.A."/>
            <person name="Wisecaver J.H."/>
            <person name="Long T.M."/>
            <person name="Calvey C.H."/>
            <person name="Aerts A.L."/>
            <person name="Barry K.W."/>
            <person name="Choi C."/>
            <person name="Clum A."/>
            <person name="Coughlan A.Y."/>
            <person name="Deshpande S."/>
            <person name="Douglass A.P."/>
            <person name="Hanson S.J."/>
            <person name="Klenk H.-P."/>
            <person name="LaButti K.M."/>
            <person name="Lapidus A."/>
            <person name="Lindquist E.A."/>
            <person name="Lipzen A.M."/>
            <person name="Meier-Kolthoff J.P."/>
            <person name="Ohm R.A."/>
            <person name="Otillar R.P."/>
            <person name="Pangilinan J.L."/>
            <person name="Peng Y."/>
            <person name="Rokas A."/>
            <person name="Rosa C.A."/>
            <person name="Scheuner C."/>
            <person name="Sibirny A.A."/>
            <person name="Slot J.C."/>
            <person name="Stielow J.B."/>
            <person name="Sun H."/>
            <person name="Kurtzman C.P."/>
            <person name="Blackwell M."/>
            <person name="Grigoriev I.V."/>
            <person name="Jeffries T.W."/>
        </authorList>
    </citation>
    <scope>NUCLEOTIDE SEQUENCE [LARGE SCALE GENOMIC DNA]</scope>
    <source>
        <strain evidence="6">ATCC 58044 / CBS 1984 / NCYC 433 / NRRL Y-366-8</strain>
    </source>
</reference>
<evidence type="ECO:0000313" key="6">
    <source>
        <dbReference type="Proteomes" id="UP000094112"/>
    </source>
</evidence>
<dbReference type="InterPro" id="IPR032691">
    <property type="entry name" value="Mon2/Sec7/BIG1-like_HUS"/>
</dbReference>
<name>A0A1E3P7H6_WICAA</name>
<gene>
    <name evidence="5" type="ORF">WICANDRAFT_21210</name>
</gene>
<dbReference type="Gene3D" id="1.10.220.20">
    <property type="match status" value="1"/>
</dbReference>
<feature type="non-terminal residue" evidence="5">
    <location>
        <position position="1374"/>
    </location>
</feature>
<feature type="non-terminal residue" evidence="5">
    <location>
        <position position="1"/>
    </location>
</feature>
<dbReference type="STRING" id="683960.A0A1E3P7H6"/>
<dbReference type="Pfam" id="PF01369">
    <property type="entry name" value="Sec7"/>
    <property type="match status" value="1"/>
</dbReference>
<dbReference type="Pfam" id="PF16213">
    <property type="entry name" value="DCB"/>
    <property type="match status" value="1"/>
</dbReference>
<dbReference type="PROSITE" id="PS50190">
    <property type="entry name" value="SEC7"/>
    <property type="match status" value="1"/>
</dbReference>
<dbReference type="GO" id="GO:0016192">
    <property type="term" value="P:vesicle-mediated transport"/>
    <property type="evidence" value="ECO:0007669"/>
    <property type="project" value="UniProtKB-ARBA"/>
</dbReference>
<dbReference type="CDD" id="cd00171">
    <property type="entry name" value="Sec7"/>
    <property type="match status" value="1"/>
</dbReference>
<dbReference type="RefSeq" id="XP_019040586.1">
    <property type="nucleotide sequence ID" value="XM_019180897.1"/>
</dbReference>
<protein>
    <recommendedName>
        <fullName evidence="4">SEC7 domain-containing protein</fullName>
    </recommendedName>
</protein>
<dbReference type="SMART" id="SM00222">
    <property type="entry name" value="Sec7"/>
    <property type="match status" value="1"/>
</dbReference>
<dbReference type="Pfam" id="PF12783">
    <property type="entry name" value="Sec7-like_HUS"/>
    <property type="match status" value="1"/>
</dbReference>
<evidence type="ECO:0000256" key="3">
    <source>
        <dbReference type="SAM" id="MobiDB-lite"/>
    </source>
</evidence>
<dbReference type="GO" id="GO:0005085">
    <property type="term" value="F:guanyl-nucleotide exchange factor activity"/>
    <property type="evidence" value="ECO:0007669"/>
    <property type="project" value="InterPro"/>
</dbReference>
<dbReference type="OrthoDB" id="10258608at2759"/>
<dbReference type="GO" id="GO:0032012">
    <property type="term" value="P:regulation of ARF protein signal transduction"/>
    <property type="evidence" value="ECO:0007669"/>
    <property type="project" value="InterPro"/>
</dbReference>
<feature type="compositionally biased region" description="Acidic residues" evidence="3">
    <location>
        <begin position="1365"/>
        <end position="1374"/>
    </location>
</feature>
<dbReference type="Proteomes" id="UP000094112">
    <property type="component" value="Unassembled WGS sequence"/>
</dbReference>
<dbReference type="GeneID" id="30198143"/>
<dbReference type="PANTHER" id="PTHR10663:SF388">
    <property type="entry name" value="GOLGI-SPECIFIC BREFELDIN A-RESISTANCE GUANINE NUCLEOTIDE EXCHANGE FACTOR 1"/>
    <property type="match status" value="1"/>
</dbReference>
<feature type="domain" description="SEC7" evidence="4">
    <location>
        <begin position="510"/>
        <end position="712"/>
    </location>
</feature>
<dbReference type="InterPro" id="IPR032629">
    <property type="entry name" value="DCB_dom"/>
</dbReference>
<accession>A0A1E3P7H6</accession>
<sequence>KGSIAIDPVTVVIKECLLISSSMRKISKYSQSGVAAILGSGAGDLFNDEGESNKYGLNSHANGSNHNTTNDPLLSGFIQLRLMLNNSKNLDDIDSLTLLQPFLLVIKSSSTTGNITSLALDSLSKFISYNIISASSKNLAFTLTHIISSLTHCRFEASEQSSDDAVLLKVLNLLETIIDSSLGDLLSDDVIYEVVQTSLSLACNKRRSEVLRKAAELSMYTVTIKVFKRLDSIEPEQHHHIVEETQDYTKNQLVGTIGTNDDVTLSKKSFEVLNDTTKPFGLPAIKQFLGILISMIAPENQFKHTESTKVFAFSLIATAVEMSADRFSSFPSLLNLIADPVFKHTLHIIQNINSLPVLQAALQLFTTLSLTLGDHLQAQIELSLITIFNAILPQEDTKKKPPASGKSTPIELNQKSLSAKELLVEEISILWTRSPSFFMNLFINYDCNFHRTDLTVRFIKFLSELSLPESASFTTDNVPPICLEGLISFVNKLSEQIKTVDPISEQTTHELLIKKEKKKEFIAATKIFNQKPKDGLKALEDKGFIKSSTDIHELAIFFYEKSSRLNKKVLGEFLAKPSNLELLKEFYSLFDFEGLRVDEALRILLKTFRLPGESQQIERIVENFANRYVKCQNYQPKPEDNVEQEVKSVEPDADAVFVLSYSIILLNTDLHNPNIKAHMTLDDYKRNLRGVYNKKDFPVWYLEKIYQSIEDKEIVMPEEHHGSSQWFDDSWNNLIAANISIIDDFYSVDSFEVEELIQFEKNLFQSVFEPICNTILKIFEVAFDDQIVTKMMTTVDKLSQIASFFKFYTFIDKLVIKLCDLTTLTGVKSPSVETNNSSPTKVTRIKVEGGDPITVSETSVLFGKDFKAQISTVVLFRILNRDLHVLNESWKSFHKVIFKLFQTGLIEPDFFPQFQSQYKLAKLPRIRPEVSLTRSTVTKGLFSTFASYLKGDDEPTDEEVEATLSAVDCIKSSGVHTFFQNPSALISGDDTVLKAVLETLPTERTVENERTYEADLFFTLENALVLALSSPENTNELNTLLEYIEKVESAENNKKLNASMFLRLTTYKLIIINNSQQVSAESVKKSIDQILEIDRKLLEKKAQQIVQPLCSIGDPNSSTSSIALEYENYWKSLRLIASVSQFSRDIFYFINHLLKTSIGSIKSANFMWLLGLLDEISAVGAIGGQWEQEYDALVKSGHQVDKENPYQDIVQLSLKSINATASLIDIKADLTTDQTYALIQALAHQCLNPCFQIRSYALSSLEDTVLKIELTDGLKASGIFDFGIFPLLNEDIAKNEILSLISKVYLHFFKLGKADNAIFLKILDIYNQFLEDPAIESELQNLITSKKEIEKETGVNVEVGNEKNDPEEEVVETE</sequence>
<dbReference type="InterPro" id="IPR035999">
    <property type="entry name" value="Sec7_dom_sf"/>
</dbReference>
<keyword evidence="1" id="KW-0813">Transport</keyword>
<feature type="region of interest" description="Disordered" evidence="3">
    <location>
        <begin position="1354"/>
        <end position="1374"/>
    </location>
</feature>
<evidence type="ECO:0000256" key="2">
    <source>
        <dbReference type="ARBA" id="ARBA00022927"/>
    </source>
</evidence>
<dbReference type="InterPro" id="IPR000904">
    <property type="entry name" value="Sec7_dom"/>
</dbReference>
<organism evidence="5 6">
    <name type="scientific">Wickerhamomyces anomalus (strain ATCC 58044 / CBS 1984 / NCYC 433 / NRRL Y-366-8)</name>
    <name type="common">Yeast</name>
    <name type="synonym">Hansenula anomala</name>
    <dbReference type="NCBI Taxonomy" id="683960"/>
    <lineage>
        <taxon>Eukaryota</taxon>
        <taxon>Fungi</taxon>
        <taxon>Dikarya</taxon>
        <taxon>Ascomycota</taxon>
        <taxon>Saccharomycotina</taxon>
        <taxon>Saccharomycetes</taxon>
        <taxon>Phaffomycetales</taxon>
        <taxon>Wickerhamomycetaceae</taxon>
        <taxon>Wickerhamomyces</taxon>
    </lineage>
</organism>
<evidence type="ECO:0000259" key="4">
    <source>
        <dbReference type="PROSITE" id="PS50190"/>
    </source>
</evidence>
<dbReference type="EMBL" id="KV454209">
    <property type="protein sequence ID" value="ODQ61379.1"/>
    <property type="molecule type" value="Genomic_DNA"/>
</dbReference>
<dbReference type="GO" id="GO:0005794">
    <property type="term" value="C:Golgi apparatus"/>
    <property type="evidence" value="ECO:0007669"/>
    <property type="project" value="UniProtKB-ARBA"/>
</dbReference>
<evidence type="ECO:0000256" key="1">
    <source>
        <dbReference type="ARBA" id="ARBA00022448"/>
    </source>
</evidence>